<dbReference type="EMBL" id="AP014936">
    <property type="protein sequence ID" value="BAU49606.1"/>
    <property type="molecule type" value="Genomic_DNA"/>
</dbReference>
<protein>
    <submittedName>
        <fullName evidence="1">Plasmid-related protein</fullName>
    </submittedName>
</protein>
<dbReference type="OrthoDB" id="5905663at2"/>
<sequence length="109" mass="12383">MSWKPLDVPLAVMDPLPLECPGFEREWSEEDIAKLREGILIEALRDALDNRVAPERRAKTWKWIDSDDIGPFSFRVCAEVGGHDYLRLRETIHATARRQRGQGGKPSAA</sequence>
<dbReference type="AlphaFoldDB" id="A0A1B4V7V4"/>
<proteinExistence type="predicted"/>
<dbReference type="KEGG" id="sva:SVA_3058"/>
<organism evidence="1 2">
    <name type="scientific">Sulfurifustis variabilis</name>
    <dbReference type="NCBI Taxonomy" id="1675686"/>
    <lineage>
        <taxon>Bacteria</taxon>
        <taxon>Pseudomonadati</taxon>
        <taxon>Pseudomonadota</taxon>
        <taxon>Gammaproteobacteria</taxon>
        <taxon>Acidiferrobacterales</taxon>
        <taxon>Acidiferrobacteraceae</taxon>
        <taxon>Sulfurifustis</taxon>
    </lineage>
</organism>
<evidence type="ECO:0000313" key="1">
    <source>
        <dbReference type="EMBL" id="BAU49606.1"/>
    </source>
</evidence>
<keyword evidence="2" id="KW-1185">Reference proteome</keyword>
<reference evidence="1 2" key="1">
    <citation type="submission" date="2015-08" db="EMBL/GenBank/DDBJ databases">
        <title>Complete genome sequence of Sulfurifustis variabilis.</title>
        <authorList>
            <person name="Miura A."/>
            <person name="Kojima H."/>
            <person name="Fukui M."/>
        </authorList>
    </citation>
    <scope>NUCLEOTIDE SEQUENCE [LARGE SCALE GENOMIC DNA]</scope>
    <source>
        <strain evidence="2">skN76</strain>
    </source>
</reference>
<dbReference type="Proteomes" id="UP000218899">
    <property type="component" value="Chromosome"/>
</dbReference>
<name>A0A1B4V7V4_9GAMM</name>
<gene>
    <name evidence="1" type="ORF">SVA_3058</name>
</gene>
<accession>A0A1B4V7V4</accession>
<evidence type="ECO:0000313" key="2">
    <source>
        <dbReference type="Proteomes" id="UP000218899"/>
    </source>
</evidence>
<dbReference type="RefSeq" id="WP_096461994.1">
    <property type="nucleotide sequence ID" value="NZ_AP014936.1"/>
</dbReference>